<protein>
    <submittedName>
        <fullName evidence="1">Uncharacterized protein</fullName>
    </submittedName>
</protein>
<evidence type="ECO:0000313" key="1">
    <source>
        <dbReference type="EMBL" id="AEW06928.1"/>
    </source>
</evidence>
<gene>
    <name evidence="1" type="ordered locus">Sulac_3491</name>
</gene>
<organism evidence="1 2">
    <name type="scientific">Sulfobacillus acidophilus (strain ATCC 700253 / DSM 10332 / NAL)</name>
    <dbReference type="NCBI Taxonomy" id="679936"/>
    <lineage>
        <taxon>Bacteria</taxon>
        <taxon>Bacillati</taxon>
        <taxon>Bacillota</taxon>
        <taxon>Clostridia</taxon>
        <taxon>Eubacteriales</taxon>
        <taxon>Clostridiales Family XVII. Incertae Sedis</taxon>
        <taxon>Sulfobacillus</taxon>
    </lineage>
</organism>
<evidence type="ECO:0000313" key="2">
    <source>
        <dbReference type="Proteomes" id="UP000005439"/>
    </source>
</evidence>
<name>G8TUG6_SULAD</name>
<dbReference type="Proteomes" id="UP000005439">
    <property type="component" value="Chromosome"/>
</dbReference>
<proteinExistence type="predicted"/>
<dbReference type="KEGG" id="sap:Sulac_3491"/>
<reference evidence="1 2" key="2">
    <citation type="journal article" date="2012" name="Stand. Genomic Sci.">
        <title>Complete genome sequence of the moderately thermophilic mineral-sulfide-oxidizing firmicute Sulfobacillus acidophilus type strain (NAL(T)).</title>
        <authorList>
            <person name="Anderson I."/>
            <person name="Chertkov O."/>
            <person name="Chen A."/>
            <person name="Saunders E."/>
            <person name="Lapidus A."/>
            <person name="Nolan M."/>
            <person name="Lucas S."/>
            <person name="Hammon N."/>
            <person name="Deshpande S."/>
            <person name="Cheng J.F."/>
            <person name="Han C."/>
            <person name="Tapia R."/>
            <person name="Goodwin L.A."/>
            <person name="Pitluck S."/>
            <person name="Liolios K."/>
            <person name="Pagani I."/>
            <person name="Ivanova N."/>
            <person name="Mikhailova N."/>
            <person name="Pati A."/>
            <person name="Palaniappan K."/>
            <person name="Land M."/>
            <person name="Pan C."/>
            <person name="Rohde M."/>
            <person name="Pukall R."/>
            <person name="Goker M."/>
            <person name="Detter J.C."/>
            <person name="Woyke T."/>
            <person name="Bristow J."/>
            <person name="Eisen J.A."/>
            <person name="Markowitz V."/>
            <person name="Hugenholtz P."/>
            <person name="Kyrpides N.C."/>
            <person name="Klenk H.P."/>
            <person name="Mavromatis K."/>
        </authorList>
    </citation>
    <scope>NUCLEOTIDE SEQUENCE [LARGE SCALE GENOMIC DNA]</scope>
    <source>
        <strain evidence="2">ATCC 700253 / DSM 10332 / NAL</strain>
    </source>
</reference>
<reference evidence="2" key="1">
    <citation type="submission" date="2011-12" db="EMBL/GenBank/DDBJ databases">
        <title>The complete genome of chromosome of Sulfobacillus acidophilus DSM 10332.</title>
        <authorList>
            <person name="Lucas S."/>
            <person name="Han J."/>
            <person name="Lapidus A."/>
            <person name="Bruce D."/>
            <person name="Goodwin L."/>
            <person name="Pitluck S."/>
            <person name="Peters L."/>
            <person name="Kyrpides N."/>
            <person name="Mavromatis K."/>
            <person name="Ivanova N."/>
            <person name="Mikhailova N."/>
            <person name="Chertkov O."/>
            <person name="Saunders E."/>
            <person name="Detter J.C."/>
            <person name="Tapia R."/>
            <person name="Han C."/>
            <person name="Land M."/>
            <person name="Hauser L."/>
            <person name="Markowitz V."/>
            <person name="Cheng J.-F."/>
            <person name="Hugenholtz P."/>
            <person name="Woyke T."/>
            <person name="Wu D."/>
            <person name="Pukall R."/>
            <person name="Gehrich-Schroeter G."/>
            <person name="Schneider S."/>
            <person name="Klenk H.-P."/>
            <person name="Eisen J.A."/>
        </authorList>
    </citation>
    <scope>NUCLEOTIDE SEQUENCE [LARGE SCALE GENOMIC DNA]</scope>
    <source>
        <strain evidence="2">ATCC 700253 / DSM 10332 / NAL</strain>
    </source>
</reference>
<sequence length="73" mass="8059">MIIMAARFHHPFPLEWILFQPPDAEIAVLVSFGEYVTVTASVALAAVLESIDVPGNLDYLHMPRGPPLITETE</sequence>
<dbReference type="PATRIC" id="fig|679936.5.peg.3612"/>
<dbReference type="EMBL" id="CP003179">
    <property type="protein sequence ID" value="AEW06928.1"/>
    <property type="molecule type" value="Genomic_DNA"/>
</dbReference>
<keyword evidence="2" id="KW-1185">Reference proteome</keyword>
<dbReference type="HOGENOM" id="CLU_2703483_0_0_9"/>
<accession>G8TUG6</accession>
<dbReference type="AlphaFoldDB" id="G8TUG6"/>